<accession>A0AAW5ECK4</accession>
<protein>
    <submittedName>
        <fullName evidence="1">NAD-dependent DNA ligase LigA</fullName>
    </submittedName>
</protein>
<name>A0AAW5ECK4_CAMJU</name>
<evidence type="ECO:0000313" key="2">
    <source>
        <dbReference type="Proteomes" id="UP001199644"/>
    </source>
</evidence>
<evidence type="ECO:0000313" key="1">
    <source>
        <dbReference type="EMBL" id="MCH3853098.1"/>
    </source>
</evidence>
<feature type="non-terminal residue" evidence="1">
    <location>
        <position position="1"/>
    </location>
</feature>
<dbReference type="SUPFAM" id="SSF56091">
    <property type="entry name" value="DNA ligase/mRNA capping enzyme, catalytic domain"/>
    <property type="match status" value="1"/>
</dbReference>
<dbReference type="EMBL" id="JAJUOL010000659">
    <property type="protein sequence ID" value="MCH3853098.1"/>
    <property type="molecule type" value="Genomic_DNA"/>
</dbReference>
<gene>
    <name evidence="1" type="ORF">LZC39_13455</name>
</gene>
<comment type="caution">
    <text evidence="1">The sequence shown here is derived from an EMBL/GenBank/DDBJ whole genome shotgun (WGS) entry which is preliminary data.</text>
</comment>
<feature type="non-terminal residue" evidence="1">
    <location>
        <position position="85"/>
    </location>
</feature>
<reference evidence="1" key="1">
    <citation type="submission" date="2021-12" db="EMBL/GenBank/DDBJ databases">
        <title>Prevalence of phenicol resistance gene fexA in Campylobacter isolated from poultry supply chain.</title>
        <authorList>
            <person name="Tang B."/>
            <person name="Zheng X."/>
            <person name="Lin J."/>
            <person name="Lin R."/>
            <person name="Yang H."/>
            <person name="Shen Z."/>
            <person name="Xia F."/>
        </authorList>
    </citation>
    <scope>NUCLEOTIDE SEQUENCE</scope>
    <source>
        <strain evidence="1">CJHN2011004</strain>
    </source>
</reference>
<dbReference type="Proteomes" id="UP001199644">
    <property type="component" value="Unassembled WGS sequence"/>
</dbReference>
<keyword evidence="1" id="KW-0436">Ligase</keyword>
<proteinExistence type="predicted"/>
<dbReference type="GO" id="GO:0016874">
    <property type="term" value="F:ligase activity"/>
    <property type="evidence" value="ECO:0007669"/>
    <property type="project" value="UniProtKB-KW"/>
</dbReference>
<sequence length="85" mass="9881">LEKVALAASWMRAYYEKDEPLASDAEYDALIRELRAFEEQNENEISPDSPTQKIAPTIQSEFKKLAHLSRMWSMEDVFDESELRA</sequence>
<dbReference type="Gene3D" id="1.10.287.610">
    <property type="entry name" value="Helix hairpin bin"/>
    <property type="match status" value="1"/>
</dbReference>
<organism evidence="1 2">
    <name type="scientific">Campylobacter jejuni</name>
    <dbReference type="NCBI Taxonomy" id="197"/>
    <lineage>
        <taxon>Bacteria</taxon>
        <taxon>Pseudomonadati</taxon>
        <taxon>Campylobacterota</taxon>
        <taxon>Epsilonproteobacteria</taxon>
        <taxon>Campylobacterales</taxon>
        <taxon>Campylobacteraceae</taxon>
        <taxon>Campylobacter</taxon>
    </lineage>
</organism>
<dbReference type="AlphaFoldDB" id="A0AAW5ECK4"/>